<keyword evidence="2" id="KW-1185">Reference proteome</keyword>
<proteinExistence type="predicted"/>
<protein>
    <submittedName>
        <fullName evidence="1">Uncharacterized protein</fullName>
    </submittedName>
</protein>
<sequence>MTSKKTDKFEFWWLLDLSDLSLDLNTLAIEWQKFYNKKRPHSSLNGKTHWEKLQ</sequence>
<dbReference type="Proteomes" id="UP000445309">
    <property type="component" value="Unassembled WGS sequence"/>
</dbReference>
<evidence type="ECO:0000313" key="2">
    <source>
        <dbReference type="Proteomes" id="UP000445309"/>
    </source>
</evidence>
<gene>
    <name evidence="1" type="ORF">CHRY9393_01384</name>
</gene>
<dbReference type="EMBL" id="CACVBY010000024">
    <property type="protein sequence ID" value="CAA7387082.1"/>
    <property type="molecule type" value="Genomic_DNA"/>
</dbReference>
<dbReference type="RefSeq" id="WP_162072652.1">
    <property type="nucleotide sequence ID" value="NZ_CACVBY010000024.1"/>
</dbReference>
<organism evidence="1 2">
    <name type="scientific">Chryseobacterium fistulae</name>
    <dbReference type="NCBI Taxonomy" id="2675058"/>
    <lineage>
        <taxon>Bacteria</taxon>
        <taxon>Pseudomonadati</taxon>
        <taxon>Bacteroidota</taxon>
        <taxon>Flavobacteriia</taxon>
        <taxon>Flavobacteriales</taxon>
        <taxon>Weeksellaceae</taxon>
        <taxon>Chryseobacterium group</taxon>
        <taxon>Chryseobacterium</taxon>
    </lineage>
</organism>
<reference evidence="1 2" key="1">
    <citation type="submission" date="2020-01" db="EMBL/GenBank/DDBJ databases">
        <authorList>
            <person name="Rodrigo-Torres L."/>
            <person name="Arahal R. D."/>
            <person name="Lucena T."/>
        </authorList>
    </citation>
    <scope>NUCLEOTIDE SEQUENCE [LARGE SCALE GENOMIC DNA]</scope>
    <source>
        <strain evidence="1 2">CECT 9393</strain>
    </source>
</reference>
<dbReference type="AlphaFoldDB" id="A0A6N4XTI5"/>
<name>A0A6N4XTI5_9FLAO</name>
<accession>A0A6N4XTI5</accession>
<evidence type="ECO:0000313" key="1">
    <source>
        <dbReference type="EMBL" id="CAA7387082.1"/>
    </source>
</evidence>